<feature type="transmembrane region" description="Helical" evidence="9">
    <location>
        <begin position="198"/>
        <end position="222"/>
    </location>
</feature>
<comment type="subcellular location">
    <subcellularLocation>
        <location evidence="9">Endoplasmic reticulum membrane</location>
        <topology evidence="9">Multi-pass membrane protein</topology>
    </subcellularLocation>
    <subcellularLocation>
        <location evidence="9">Golgi apparatus membrane</location>
        <topology evidence="9">Multi-pass membrane protein</topology>
    </subcellularLocation>
</comment>
<organism evidence="11 12">
    <name type="scientific">Linderina pennispora</name>
    <dbReference type="NCBI Taxonomy" id="61395"/>
    <lineage>
        <taxon>Eukaryota</taxon>
        <taxon>Fungi</taxon>
        <taxon>Fungi incertae sedis</taxon>
        <taxon>Zoopagomycota</taxon>
        <taxon>Kickxellomycotina</taxon>
        <taxon>Kickxellomycetes</taxon>
        <taxon>Kickxellales</taxon>
        <taxon>Kickxellaceae</taxon>
        <taxon>Linderina</taxon>
    </lineage>
</organism>
<dbReference type="GO" id="GO:0000139">
    <property type="term" value="C:Golgi membrane"/>
    <property type="evidence" value="ECO:0007669"/>
    <property type="project" value="UniProtKB-SubCell"/>
</dbReference>
<keyword evidence="5 9" id="KW-0653">Protein transport</keyword>
<feature type="compositionally biased region" description="Low complexity" evidence="10">
    <location>
        <begin position="31"/>
        <end position="52"/>
    </location>
</feature>
<name>A0A1Y1WDS6_9FUNG</name>
<evidence type="ECO:0000256" key="4">
    <source>
        <dbReference type="ARBA" id="ARBA00022824"/>
    </source>
</evidence>
<proteinExistence type="inferred from homology"/>
<dbReference type="GO" id="GO:0005793">
    <property type="term" value="C:endoplasmic reticulum-Golgi intermediate compartment"/>
    <property type="evidence" value="ECO:0007669"/>
    <property type="project" value="UniProtKB-UniRule"/>
</dbReference>
<comment type="function">
    <text evidence="9">Has a role in transport between endoplasmic reticulum and Golgi.</text>
</comment>
<evidence type="ECO:0000256" key="1">
    <source>
        <dbReference type="ARBA" id="ARBA00009727"/>
    </source>
</evidence>
<dbReference type="PANTHER" id="PTHR14083:SF0">
    <property type="entry name" value="YIP1D-INTERACTING FACTOR 1, ISOFORM C"/>
    <property type="match status" value="1"/>
</dbReference>
<feature type="transmembrane region" description="Helical" evidence="9">
    <location>
        <begin position="261"/>
        <end position="281"/>
    </location>
</feature>
<dbReference type="STRING" id="61395.A0A1Y1WDS6"/>
<feature type="region of interest" description="Disordered" evidence="10">
    <location>
        <begin position="1"/>
        <end position="72"/>
    </location>
</feature>
<dbReference type="GO" id="GO:0005789">
    <property type="term" value="C:endoplasmic reticulum membrane"/>
    <property type="evidence" value="ECO:0007669"/>
    <property type="project" value="UniProtKB-SubCell"/>
</dbReference>
<keyword evidence="3 9" id="KW-0812">Transmembrane</keyword>
<evidence type="ECO:0000256" key="8">
    <source>
        <dbReference type="ARBA" id="ARBA00023136"/>
    </source>
</evidence>
<comment type="caution">
    <text evidence="11">The sequence shown here is derived from an EMBL/GenBank/DDBJ whole genome shotgun (WGS) entry which is preliminary data.</text>
</comment>
<dbReference type="Proteomes" id="UP000193922">
    <property type="component" value="Unassembled WGS sequence"/>
</dbReference>
<dbReference type="PANTHER" id="PTHR14083">
    <property type="entry name" value="YIP1 INTERACTING FACTOR HOMOLOG YIF1 PROTEIN"/>
    <property type="match status" value="1"/>
</dbReference>
<keyword evidence="7 9" id="KW-0333">Golgi apparatus</keyword>
<dbReference type="GO" id="GO:0030134">
    <property type="term" value="C:COPII-coated ER to Golgi transport vesicle"/>
    <property type="evidence" value="ECO:0007669"/>
    <property type="project" value="TreeGrafter"/>
</dbReference>
<evidence type="ECO:0000313" key="11">
    <source>
        <dbReference type="EMBL" id="ORX71545.1"/>
    </source>
</evidence>
<dbReference type="EMBL" id="MCFD01000004">
    <property type="protein sequence ID" value="ORX71545.1"/>
    <property type="molecule type" value="Genomic_DNA"/>
</dbReference>
<evidence type="ECO:0000256" key="3">
    <source>
        <dbReference type="ARBA" id="ARBA00022692"/>
    </source>
</evidence>
<dbReference type="OrthoDB" id="337750at2759"/>
<protein>
    <recommendedName>
        <fullName evidence="9">Protein YIF1</fullName>
    </recommendedName>
</protein>
<reference evidence="11 12" key="1">
    <citation type="submission" date="2016-07" db="EMBL/GenBank/DDBJ databases">
        <title>Pervasive Adenine N6-methylation of Active Genes in Fungi.</title>
        <authorList>
            <consortium name="DOE Joint Genome Institute"/>
            <person name="Mondo S.J."/>
            <person name="Dannebaum R.O."/>
            <person name="Kuo R.C."/>
            <person name="Labutti K."/>
            <person name="Haridas S."/>
            <person name="Kuo A."/>
            <person name="Salamov A."/>
            <person name="Ahrendt S.R."/>
            <person name="Lipzen A."/>
            <person name="Sullivan W."/>
            <person name="Andreopoulos W.B."/>
            <person name="Clum A."/>
            <person name="Lindquist E."/>
            <person name="Daum C."/>
            <person name="Ramamoorthy G.K."/>
            <person name="Gryganskyi A."/>
            <person name="Culley D."/>
            <person name="Magnuson J.K."/>
            <person name="James T.Y."/>
            <person name="O'Malley M.A."/>
            <person name="Stajich J.E."/>
            <person name="Spatafora J.W."/>
            <person name="Visel A."/>
            <person name="Grigoriev I.V."/>
        </authorList>
    </citation>
    <scope>NUCLEOTIDE SEQUENCE [LARGE SCALE GENOMIC DNA]</scope>
    <source>
        <strain evidence="11 12">ATCC 12442</strain>
    </source>
</reference>
<dbReference type="RefSeq" id="XP_040745060.1">
    <property type="nucleotide sequence ID" value="XM_040887118.1"/>
</dbReference>
<evidence type="ECO:0000256" key="5">
    <source>
        <dbReference type="ARBA" id="ARBA00022927"/>
    </source>
</evidence>
<evidence type="ECO:0000256" key="10">
    <source>
        <dbReference type="SAM" id="MobiDB-lite"/>
    </source>
</evidence>
<dbReference type="Pfam" id="PF03878">
    <property type="entry name" value="YIF1"/>
    <property type="match status" value="1"/>
</dbReference>
<dbReference type="InterPro" id="IPR005578">
    <property type="entry name" value="Yif1_fam"/>
</dbReference>
<feature type="compositionally biased region" description="Polar residues" evidence="10">
    <location>
        <begin position="53"/>
        <end position="64"/>
    </location>
</feature>
<evidence type="ECO:0000256" key="6">
    <source>
        <dbReference type="ARBA" id="ARBA00022989"/>
    </source>
</evidence>
<evidence type="ECO:0000256" key="9">
    <source>
        <dbReference type="RuleBase" id="RU368073"/>
    </source>
</evidence>
<dbReference type="GeneID" id="63803766"/>
<dbReference type="GO" id="GO:0006888">
    <property type="term" value="P:endoplasmic reticulum to Golgi vesicle-mediated transport"/>
    <property type="evidence" value="ECO:0007669"/>
    <property type="project" value="UniProtKB-UniRule"/>
</dbReference>
<evidence type="ECO:0000256" key="2">
    <source>
        <dbReference type="ARBA" id="ARBA00022448"/>
    </source>
</evidence>
<dbReference type="AlphaFoldDB" id="A0A1Y1WDS6"/>
<keyword evidence="6 9" id="KW-1133">Transmembrane helix</keyword>
<keyword evidence="12" id="KW-1185">Reference proteome</keyword>
<comment type="similarity">
    <text evidence="1 9">Belongs to the YIF1 family.</text>
</comment>
<gene>
    <name evidence="11" type="ORF">DL89DRAFT_266547</name>
</gene>
<evidence type="ECO:0000313" key="12">
    <source>
        <dbReference type="Proteomes" id="UP000193922"/>
    </source>
</evidence>
<dbReference type="GO" id="GO:0015031">
    <property type="term" value="P:protein transport"/>
    <property type="evidence" value="ECO:0007669"/>
    <property type="project" value="UniProtKB-KW"/>
</dbReference>
<keyword evidence="8 9" id="KW-0472">Membrane</keyword>
<feature type="transmembrane region" description="Helical" evidence="9">
    <location>
        <begin position="167"/>
        <end position="186"/>
    </location>
</feature>
<keyword evidence="2 9" id="KW-0813">Transport</keyword>
<evidence type="ECO:0000256" key="7">
    <source>
        <dbReference type="ARBA" id="ARBA00023034"/>
    </source>
</evidence>
<accession>A0A1Y1WDS6</accession>
<keyword evidence="4 9" id="KW-0256">Endoplasmic reticulum</keyword>
<sequence>MAQYQGQNPPMRGAFSPVGEQQFAGYNDYNQQQPHSSRNSQQQHQQQHQQFQTASPPNANQQPGFDNPYGFFPPGFQNNQAAQLGMQFAGTAMNAMQENVQQNVGRYVSLAQMKHYFDVTNIYVLAKLRLLAFPWLHKNWHRAAERDATGQVVGFKSPRDDTNSPDLYIPVMSLVTYVITIGLIIGRTADFNPEVLGYTASSALGIIVFEVLLVKMFCYLLNVGSELQLLDILAFSGYKFVTTIPDTSSATGINVHRKRRIHFLFIIAMMQFLYIWILMLYKSPRTK</sequence>